<organism evidence="5 6">
    <name type="scientific">Gnomoniopsis smithogilvyi</name>
    <dbReference type="NCBI Taxonomy" id="1191159"/>
    <lineage>
        <taxon>Eukaryota</taxon>
        <taxon>Fungi</taxon>
        <taxon>Dikarya</taxon>
        <taxon>Ascomycota</taxon>
        <taxon>Pezizomycotina</taxon>
        <taxon>Sordariomycetes</taxon>
        <taxon>Sordariomycetidae</taxon>
        <taxon>Diaporthales</taxon>
        <taxon>Gnomoniaceae</taxon>
        <taxon>Gnomoniopsis</taxon>
    </lineage>
</organism>
<sequence>MGALCGKLSKDDNFAGQGRTLDSAPVQPPTAPLPANKRVVSGPGRTLGEGSSSAGEDPRAAARKAAEQREQAAKAKAGKLGQQLRQQKAMTDNEVNKKANEDEAQRRLIEQRAETLNYN</sequence>
<dbReference type="InterPro" id="IPR031632">
    <property type="entry name" value="SVIP"/>
</dbReference>
<keyword evidence="3" id="KW-0449">Lipoprotein</keyword>
<proteinExistence type="predicted"/>
<gene>
    <name evidence="5" type="ORF">N0V93_003642</name>
</gene>
<evidence type="ECO:0000256" key="4">
    <source>
        <dbReference type="SAM" id="MobiDB-lite"/>
    </source>
</evidence>
<keyword evidence="6" id="KW-1185">Reference proteome</keyword>
<dbReference type="OrthoDB" id="5415072at2759"/>
<accession>A0A9W9D0A9</accession>
<keyword evidence="1" id="KW-0519">Myristate</keyword>
<feature type="compositionally biased region" description="Basic and acidic residues" evidence="4">
    <location>
        <begin position="56"/>
        <end position="73"/>
    </location>
</feature>
<feature type="region of interest" description="Disordered" evidence="4">
    <location>
        <begin position="1"/>
        <end position="119"/>
    </location>
</feature>
<feature type="compositionally biased region" description="Basic and acidic residues" evidence="4">
    <location>
        <begin position="94"/>
        <end position="113"/>
    </location>
</feature>
<feature type="compositionally biased region" description="Low complexity" evidence="4">
    <location>
        <begin position="74"/>
        <end position="84"/>
    </location>
</feature>
<reference evidence="5" key="1">
    <citation type="submission" date="2022-10" db="EMBL/GenBank/DDBJ databases">
        <title>Tapping the CABI collections for fungal endophytes: first genome assemblies for Collariella, Neodidymelliopsis, Ascochyta clinopodiicola, Didymella pomorum, Didymosphaeria variabile, Neocosmospora piperis and Neocucurbitaria cava.</title>
        <authorList>
            <person name="Hill R."/>
        </authorList>
    </citation>
    <scope>NUCLEOTIDE SEQUENCE</scope>
    <source>
        <strain evidence="5">IMI 355082</strain>
    </source>
</reference>
<dbReference type="AlphaFoldDB" id="A0A9W9D0A9"/>
<evidence type="ECO:0000256" key="1">
    <source>
        <dbReference type="ARBA" id="ARBA00022707"/>
    </source>
</evidence>
<dbReference type="EMBL" id="JAPEVB010000002">
    <property type="protein sequence ID" value="KAJ4394424.1"/>
    <property type="molecule type" value="Genomic_DNA"/>
</dbReference>
<evidence type="ECO:0000256" key="3">
    <source>
        <dbReference type="ARBA" id="ARBA00023288"/>
    </source>
</evidence>
<name>A0A9W9D0A9_9PEZI</name>
<keyword evidence="2" id="KW-0564">Palmitate</keyword>
<evidence type="ECO:0000313" key="6">
    <source>
        <dbReference type="Proteomes" id="UP001140453"/>
    </source>
</evidence>
<protein>
    <submittedName>
        <fullName evidence="5">Uncharacterized protein</fullName>
    </submittedName>
</protein>
<evidence type="ECO:0000256" key="2">
    <source>
        <dbReference type="ARBA" id="ARBA00023139"/>
    </source>
</evidence>
<dbReference type="Pfam" id="PF15811">
    <property type="entry name" value="SVIP"/>
    <property type="match status" value="1"/>
</dbReference>
<dbReference type="Proteomes" id="UP001140453">
    <property type="component" value="Unassembled WGS sequence"/>
</dbReference>
<evidence type="ECO:0000313" key="5">
    <source>
        <dbReference type="EMBL" id="KAJ4394424.1"/>
    </source>
</evidence>
<comment type="caution">
    <text evidence="5">The sequence shown here is derived from an EMBL/GenBank/DDBJ whole genome shotgun (WGS) entry which is preliminary data.</text>
</comment>